<comment type="function">
    <text evidence="1 11">Condensation of UDP-2,3-diacylglucosamine and 2,3-diacylglucosamine-1-phosphate to form lipid A disaccharide, a precursor of lipid A, a phosphorylated glycolipid that anchors the lipopolysaccharide to the outer membrane of the cell.</text>
</comment>
<keyword evidence="6 11" id="KW-0441">Lipid A biosynthesis</keyword>
<sequence>MRIALVAGEPSGDFLGGGLIRQLSQRYPHAQFEGIGGPEMQRAGLTSFFPLDALSVMGLFEVIRHLPRLLKIRRHLSQHWQNSPPDIFIGIDAPDFNLPLARQLRKSGVKTTQYVSPTVWAWREGRIKTLRAAVDRVLCIYPFEHEYFAKRGMPSCFVGHPLADEVPIEQNPAATRQAVGLPADGLLLAVLPGSRTGEVNRLGPVFFQALAIIWATLPELQVVIPCATPKIREQLTQQLAEFEHKDRVTLLDGQAREALIAADAGLVASGTATLEALLCQCPSVMAYKINPLSAAIGRRLIRVPYFAMPNLMAGECLIPEFIQEKAEPAPIAKAVLHWLADPAARVAMNQRFAALHERLQQNADATAAAAIADLIDA</sequence>
<dbReference type="EC" id="2.4.1.182" evidence="3 11"/>
<comment type="pathway">
    <text evidence="11">Bacterial outer membrane biogenesis; LPS lipid A biosynthesis.</text>
</comment>
<organism evidence="12 13">
    <name type="scientific">Spiribacter salilacus</name>
    <dbReference type="NCBI Taxonomy" id="2664894"/>
    <lineage>
        <taxon>Bacteria</taxon>
        <taxon>Pseudomonadati</taxon>
        <taxon>Pseudomonadota</taxon>
        <taxon>Gammaproteobacteria</taxon>
        <taxon>Chromatiales</taxon>
        <taxon>Ectothiorhodospiraceae</taxon>
        <taxon>Spiribacter</taxon>
    </lineage>
</organism>
<dbReference type="SUPFAM" id="SSF53756">
    <property type="entry name" value="UDP-Glycosyltransferase/glycogen phosphorylase"/>
    <property type="match status" value="1"/>
</dbReference>
<dbReference type="GO" id="GO:0016020">
    <property type="term" value="C:membrane"/>
    <property type="evidence" value="ECO:0007669"/>
    <property type="project" value="GOC"/>
</dbReference>
<keyword evidence="7 11" id="KW-0328">Glycosyltransferase</keyword>
<dbReference type="Gene3D" id="3.40.50.2000">
    <property type="entry name" value="Glycogen Phosphorylase B"/>
    <property type="match status" value="1"/>
</dbReference>
<keyword evidence="8 11" id="KW-0808">Transferase</keyword>
<evidence type="ECO:0000256" key="4">
    <source>
        <dbReference type="ARBA" id="ARBA00020902"/>
    </source>
</evidence>
<dbReference type="NCBIfam" id="TIGR00215">
    <property type="entry name" value="lpxB"/>
    <property type="match status" value="1"/>
</dbReference>
<dbReference type="GO" id="GO:0005543">
    <property type="term" value="F:phospholipid binding"/>
    <property type="evidence" value="ECO:0007669"/>
    <property type="project" value="TreeGrafter"/>
</dbReference>
<evidence type="ECO:0000313" key="12">
    <source>
        <dbReference type="EMBL" id="MRH77216.1"/>
    </source>
</evidence>
<dbReference type="GO" id="GO:0008915">
    <property type="term" value="F:lipid-A-disaccharide synthase activity"/>
    <property type="evidence" value="ECO:0007669"/>
    <property type="project" value="UniProtKB-UniRule"/>
</dbReference>
<dbReference type="InterPro" id="IPR003835">
    <property type="entry name" value="Glyco_trans_19"/>
</dbReference>
<keyword evidence="9 11" id="KW-0443">Lipid metabolism</keyword>
<evidence type="ECO:0000256" key="10">
    <source>
        <dbReference type="ARBA" id="ARBA00048975"/>
    </source>
</evidence>
<gene>
    <name evidence="11 12" type="primary">lpxB</name>
    <name evidence="12" type="ORF">GH984_00620</name>
</gene>
<evidence type="ECO:0000256" key="11">
    <source>
        <dbReference type="HAMAP-Rule" id="MF_00392"/>
    </source>
</evidence>
<evidence type="ECO:0000256" key="3">
    <source>
        <dbReference type="ARBA" id="ARBA00012687"/>
    </source>
</evidence>
<evidence type="ECO:0000256" key="6">
    <source>
        <dbReference type="ARBA" id="ARBA00022556"/>
    </source>
</evidence>
<keyword evidence="13" id="KW-1185">Reference proteome</keyword>
<protein>
    <recommendedName>
        <fullName evidence="4 11">Lipid-A-disaccharide synthase</fullName>
        <ecNumber evidence="3 11">2.4.1.182</ecNumber>
    </recommendedName>
</protein>
<evidence type="ECO:0000256" key="9">
    <source>
        <dbReference type="ARBA" id="ARBA00023098"/>
    </source>
</evidence>
<dbReference type="PANTHER" id="PTHR30372:SF4">
    <property type="entry name" value="LIPID-A-DISACCHARIDE SYNTHASE, MITOCHONDRIAL-RELATED"/>
    <property type="match status" value="1"/>
</dbReference>
<reference evidence="12 13" key="1">
    <citation type="submission" date="2019-11" db="EMBL/GenBank/DDBJ databases">
        <authorList>
            <person name="Zhang X.Y."/>
        </authorList>
    </citation>
    <scope>NUCLEOTIDE SEQUENCE [LARGE SCALE GENOMIC DNA]</scope>
    <source>
        <strain evidence="12 13">C176</strain>
    </source>
</reference>
<comment type="similarity">
    <text evidence="2 11">Belongs to the LpxB family.</text>
</comment>
<keyword evidence="5 11" id="KW-0444">Lipid biosynthesis</keyword>
<dbReference type="GO" id="GO:0009245">
    <property type="term" value="P:lipid A biosynthetic process"/>
    <property type="evidence" value="ECO:0007669"/>
    <property type="project" value="UniProtKB-UniRule"/>
</dbReference>
<comment type="caution">
    <text evidence="12">The sequence shown here is derived from an EMBL/GenBank/DDBJ whole genome shotgun (WGS) entry which is preliminary data.</text>
</comment>
<name>A0A6N7QL68_9GAMM</name>
<dbReference type="AlphaFoldDB" id="A0A6N7QL68"/>
<dbReference type="Pfam" id="PF02684">
    <property type="entry name" value="LpxB"/>
    <property type="match status" value="1"/>
</dbReference>
<accession>A0A6N7QL68</accession>
<dbReference type="Proteomes" id="UP000433788">
    <property type="component" value="Unassembled WGS sequence"/>
</dbReference>
<dbReference type="EMBL" id="WJPP01000001">
    <property type="protein sequence ID" value="MRH77216.1"/>
    <property type="molecule type" value="Genomic_DNA"/>
</dbReference>
<dbReference type="RefSeq" id="WP_153718290.1">
    <property type="nucleotide sequence ID" value="NZ_WJPP01000001.1"/>
</dbReference>
<evidence type="ECO:0000256" key="7">
    <source>
        <dbReference type="ARBA" id="ARBA00022676"/>
    </source>
</evidence>
<comment type="catalytic activity">
    <reaction evidence="10 11">
        <text>a lipid X + a UDP-2-N,3-O-bis[(3R)-3-hydroxyacyl]-alpha-D-glucosamine = a lipid A disaccharide + UDP + H(+)</text>
        <dbReference type="Rhea" id="RHEA:67828"/>
        <dbReference type="ChEBI" id="CHEBI:15378"/>
        <dbReference type="ChEBI" id="CHEBI:58223"/>
        <dbReference type="ChEBI" id="CHEBI:137748"/>
        <dbReference type="ChEBI" id="CHEBI:176338"/>
        <dbReference type="ChEBI" id="CHEBI:176343"/>
        <dbReference type="EC" id="2.4.1.182"/>
    </reaction>
</comment>
<evidence type="ECO:0000256" key="8">
    <source>
        <dbReference type="ARBA" id="ARBA00022679"/>
    </source>
</evidence>
<evidence type="ECO:0000256" key="2">
    <source>
        <dbReference type="ARBA" id="ARBA00007868"/>
    </source>
</evidence>
<evidence type="ECO:0000313" key="13">
    <source>
        <dbReference type="Proteomes" id="UP000433788"/>
    </source>
</evidence>
<evidence type="ECO:0000256" key="1">
    <source>
        <dbReference type="ARBA" id="ARBA00002056"/>
    </source>
</evidence>
<dbReference type="PANTHER" id="PTHR30372">
    <property type="entry name" value="LIPID-A-DISACCHARIDE SYNTHASE"/>
    <property type="match status" value="1"/>
</dbReference>
<proteinExistence type="inferred from homology"/>
<evidence type="ECO:0000256" key="5">
    <source>
        <dbReference type="ARBA" id="ARBA00022516"/>
    </source>
</evidence>
<dbReference type="UniPathway" id="UPA00973"/>
<dbReference type="HAMAP" id="MF_00392">
    <property type="entry name" value="LpxB"/>
    <property type="match status" value="1"/>
</dbReference>